<evidence type="ECO:0000313" key="3">
    <source>
        <dbReference type="Proteomes" id="UP000318212"/>
    </source>
</evidence>
<reference evidence="2 3" key="1">
    <citation type="submission" date="2019-06" db="EMBL/GenBank/DDBJ databases">
        <title>Lysobacter alkalisoli sp. nov. isolated from saline soil.</title>
        <authorList>
            <person name="Sun J.-Q."/>
            <person name="Xu L."/>
        </authorList>
    </citation>
    <scope>NUCLEOTIDE SEQUENCE [LARGE SCALE GENOMIC DNA]</scope>
    <source>
        <strain evidence="2 3">JCM 31130</strain>
    </source>
</reference>
<keyword evidence="3" id="KW-1185">Reference proteome</keyword>
<accession>A0A507ZXM9</accession>
<dbReference type="AlphaFoldDB" id="A0A507ZXM9"/>
<dbReference type="EMBL" id="VICE01000132">
    <property type="protein sequence ID" value="TQD41014.1"/>
    <property type="molecule type" value="Genomic_DNA"/>
</dbReference>
<dbReference type="Proteomes" id="UP000318212">
    <property type="component" value="Unassembled WGS sequence"/>
</dbReference>
<dbReference type="RefSeq" id="WP_141519363.1">
    <property type="nucleotide sequence ID" value="NZ_VICE01000132.1"/>
</dbReference>
<dbReference type="OrthoDB" id="6023137at2"/>
<feature type="chain" id="PRO_5021416562" evidence="1">
    <location>
        <begin position="25"/>
        <end position="170"/>
    </location>
</feature>
<sequence length="170" mass="18431">MRAFVRFLLPVCMLCLAIAGPVSAQTPPSDDPGAADIEDVDGLQVILEQQRELRASLDAGGIEGLTTRENNRVRDAQAEVFAITEGKSRLNELDINEKVALENALQKINTYVQGSAAAADGQTVCWRERVTGSKRKTTRCGTEAERLQARQGARAYLERPKVCGENCGGL</sequence>
<protein>
    <submittedName>
        <fullName evidence="2">Uncharacterized protein</fullName>
    </submittedName>
</protein>
<evidence type="ECO:0000256" key="1">
    <source>
        <dbReference type="SAM" id="SignalP"/>
    </source>
</evidence>
<keyword evidence="1" id="KW-0732">Signal</keyword>
<gene>
    <name evidence="2" type="ORF">FKV25_13745</name>
</gene>
<feature type="signal peptide" evidence="1">
    <location>
        <begin position="1"/>
        <end position="24"/>
    </location>
</feature>
<organism evidence="2 3">
    <name type="scientific">Marilutibacter aestuarii</name>
    <dbReference type="NCBI Taxonomy" id="1706195"/>
    <lineage>
        <taxon>Bacteria</taxon>
        <taxon>Pseudomonadati</taxon>
        <taxon>Pseudomonadota</taxon>
        <taxon>Gammaproteobacteria</taxon>
        <taxon>Lysobacterales</taxon>
        <taxon>Lysobacteraceae</taxon>
        <taxon>Marilutibacter</taxon>
    </lineage>
</organism>
<name>A0A507ZXM9_9GAMM</name>
<comment type="caution">
    <text evidence="2">The sequence shown here is derived from an EMBL/GenBank/DDBJ whole genome shotgun (WGS) entry which is preliminary data.</text>
</comment>
<proteinExistence type="predicted"/>
<evidence type="ECO:0000313" key="2">
    <source>
        <dbReference type="EMBL" id="TQD41014.1"/>
    </source>
</evidence>